<evidence type="ECO:0000313" key="1">
    <source>
        <dbReference type="EMBL" id="QID16982.1"/>
    </source>
</evidence>
<gene>
    <name evidence="1" type="ORF">G3580_04590</name>
</gene>
<evidence type="ECO:0000313" key="2">
    <source>
        <dbReference type="Proteomes" id="UP000501991"/>
    </source>
</evidence>
<dbReference type="EMBL" id="CP048836">
    <property type="protein sequence ID" value="QID16982.1"/>
    <property type="molecule type" value="Genomic_DNA"/>
</dbReference>
<accession>A0A6C1B056</accession>
<sequence length="509" mass="56631">MIKNELTETVVPNVSGRFSPAFMGAAIVAAERVLRQYLLVLIGGVGLNRSLLMCAGDPCRPVVYPMPMYWQEAMRRNGFAVSQWRCQLLWRGYVLGMWAYGAFRALRILVAGMRAGGAPRPDGVSAVCFMYLSRANLPASDDDTSSHDIVSWFSRWPGRSKRVSKVWHSVPGVPCKRVGDLELEFRPDAIAPLCGRKELSAYARWSLQAILTAGADLLRGQWWHALLLSQATVAAQARCIPPESLARTYYFHNSGWIYRPVWTYEVEAAGGAVAMYFYSTNCEPFKRVDAYPPMYYGYRSMNWSSYLVWDEAQADFVRRAIGPSAKIDVVGPIWFQGSAEILAPAPGFSVAVFDVTPTRASWYQALALDTEFYVPETVNAFIRDVSEEVAALGGRMVWKRKRQIGRMAHPGYRACAERLGCDEHVSLVDPAVSALRVIESTTVTISLPFTSTALLACDSGKPSVFYDPSGRVQTDDRAAHGVPVLSGRDALRAWLADQHRTFEQRQIPA</sequence>
<name>A0A6C1B056_9RHOO</name>
<dbReference type="AlphaFoldDB" id="A0A6C1B056"/>
<dbReference type="KEGG" id="azq:G3580_04590"/>
<dbReference type="Proteomes" id="UP000501991">
    <property type="component" value="Chromosome"/>
</dbReference>
<reference evidence="1 2" key="1">
    <citation type="submission" date="2020-02" db="EMBL/GenBank/DDBJ databases">
        <title>Nitrogenibacter mangrovi gen. nov., sp. nov. isolated from mangrove sediment, a denitrifying betaproteobacterium.</title>
        <authorList>
            <person name="Liao H."/>
            <person name="Tian Y."/>
        </authorList>
    </citation>
    <scope>NUCLEOTIDE SEQUENCE [LARGE SCALE GENOMIC DNA]</scope>
    <source>
        <strain evidence="1 2">M9-3-2</strain>
    </source>
</reference>
<protein>
    <submittedName>
        <fullName evidence="1">Polysaccharide biosynthesis PFTS motif protein</fullName>
    </submittedName>
</protein>
<organism evidence="1 2">
    <name type="scientific">Nitrogeniibacter mangrovi</name>
    <dbReference type="NCBI Taxonomy" id="2016596"/>
    <lineage>
        <taxon>Bacteria</taxon>
        <taxon>Pseudomonadati</taxon>
        <taxon>Pseudomonadota</taxon>
        <taxon>Betaproteobacteria</taxon>
        <taxon>Rhodocyclales</taxon>
        <taxon>Zoogloeaceae</taxon>
        <taxon>Nitrogeniibacter</taxon>
    </lineage>
</organism>
<dbReference type="InterPro" id="IPR030932">
    <property type="entry name" value="PFTS_polysacc"/>
</dbReference>
<dbReference type="NCBIfam" id="TIGR04417">
    <property type="entry name" value="PFTS_polysacc"/>
    <property type="match status" value="1"/>
</dbReference>
<keyword evidence="2" id="KW-1185">Reference proteome</keyword>
<proteinExistence type="predicted"/>